<dbReference type="Proteomes" id="UP000218334">
    <property type="component" value="Unassembled WGS sequence"/>
</dbReference>
<keyword evidence="2" id="KW-1185">Reference proteome</keyword>
<dbReference type="EMBL" id="KZ293461">
    <property type="protein sequence ID" value="PBK63077.1"/>
    <property type="molecule type" value="Genomic_DNA"/>
</dbReference>
<reference evidence="2" key="1">
    <citation type="journal article" date="2017" name="Nat. Ecol. Evol.">
        <title>Genome expansion and lineage-specific genetic innovations in the forest pathogenic fungi Armillaria.</title>
        <authorList>
            <person name="Sipos G."/>
            <person name="Prasanna A.N."/>
            <person name="Walter M.C."/>
            <person name="O'Connor E."/>
            <person name="Balint B."/>
            <person name="Krizsan K."/>
            <person name="Kiss B."/>
            <person name="Hess J."/>
            <person name="Varga T."/>
            <person name="Slot J."/>
            <person name="Riley R."/>
            <person name="Boka B."/>
            <person name="Rigling D."/>
            <person name="Barry K."/>
            <person name="Lee J."/>
            <person name="Mihaltcheva S."/>
            <person name="LaButti K."/>
            <person name="Lipzen A."/>
            <person name="Waldron R."/>
            <person name="Moloney N.M."/>
            <person name="Sperisen C."/>
            <person name="Kredics L."/>
            <person name="Vagvoelgyi C."/>
            <person name="Patrignani A."/>
            <person name="Fitzpatrick D."/>
            <person name="Nagy I."/>
            <person name="Doyle S."/>
            <person name="Anderson J.B."/>
            <person name="Grigoriev I.V."/>
            <person name="Gueldener U."/>
            <person name="Muensterkoetter M."/>
            <person name="Nagy L.G."/>
        </authorList>
    </citation>
    <scope>NUCLEOTIDE SEQUENCE [LARGE SCALE GENOMIC DNA]</scope>
    <source>
        <strain evidence="2">28-4</strain>
    </source>
</reference>
<organism evidence="1 2">
    <name type="scientific">Armillaria solidipes</name>
    <dbReference type="NCBI Taxonomy" id="1076256"/>
    <lineage>
        <taxon>Eukaryota</taxon>
        <taxon>Fungi</taxon>
        <taxon>Dikarya</taxon>
        <taxon>Basidiomycota</taxon>
        <taxon>Agaricomycotina</taxon>
        <taxon>Agaricomycetes</taxon>
        <taxon>Agaricomycetidae</taxon>
        <taxon>Agaricales</taxon>
        <taxon>Marasmiineae</taxon>
        <taxon>Physalacriaceae</taxon>
        <taxon>Armillaria</taxon>
    </lineage>
</organism>
<evidence type="ECO:0000313" key="1">
    <source>
        <dbReference type="EMBL" id="PBK63077.1"/>
    </source>
</evidence>
<proteinExistence type="predicted"/>
<name>A0A2H3BES1_9AGAR</name>
<accession>A0A2H3BES1</accession>
<dbReference type="AlphaFoldDB" id="A0A2H3BES1"/>
<protein>
    <submittedName>
        <fullName evidence="1">Uncharacterized protein</fullName>
    </submittedName>
</protein>
<sequence>MCRGSAFIIHAVVNTVECVSQSRVPNRNGMDEAQHNGGAWKVLSKRPRTFPSSVYDINISQMRTESRERRCYGIILTLDFDRIAIQWVLSSTSVWQYSSSINVENEEARGPSRRLTVVQPLFYARGSAPSNRNGSRDTR</sequence>
<gene>
    <name evidence="1" type="ORF">ARMSODRAFT_963615</name>
</gene>
<evidence type="ECO:0000313" key="2">
    <source>
        <dbReference type="Proteomes" id="UP000218334"/>
    </source>
</evidence>